<reference evidence="9 10" key="1">
    <citation type="journal article" date="2012" name="PLoS Pathog.">
        <title>Diverse lifestyles and strategies of plant pathogenesis encoded in the genomes of eighteen Dothideomycetes fungi.</title>
        <authorList>
            <person name="Ohm R.A."/>
            <person name="Feau N."/>
            <person name="Henrissat B."/>
            <person name="Schoch C.L."/>
            <person name="Horwitz B.A."/>
            <person name="Barry K.W."/>
            <person name="Condon B.J."/>
            <person name="Copeland A.C."/>
            <person name="Dhillon B."/>
            <person name="Glaser F."/>
            <person name="Hesse C.N."/>
            <person name="Kosti I."/>
            <person name="LaButti K."/>
            <person name="Lindquist E.A."/>
            <person name="Lucas S."/>
            <person name="Salamov A.A."/>
            <person name="Bradshaw R.E."/>
            <person name="Ciuffetti L."/>
            <person name="Hamelin R.C."/>
            <person name="Kema G.H.J."/>
            <person name="Lawrence C."/>
            <person name="Scott J.A."/>
            <person name="Spatafora J.W."/>
            <person name="Turgeon B.G."/>
            <person name="de Wit P.J.G.M."/>
            <person name="Zhong S."/>
            <person name="Goodwin S.B."/>
            <person name="Grigoriev I.V."/>
        </authorList>
    </citation>
    <scope>NUCLEOTIDE SEQUENCE [LARGE SCALE GENOMIC DNA]</scope>
    <source>
        <strain evidence="10">28A</strain>
    </source>
</reference>
<dbReference type="PROSITE" id="PS50082">
    <property type="entry name" value="WD_REPEATS_2"/>
    <property type="match status" value="1"/>
</dbReference>
<dbReference type="HOGENOM" id="CLU_041940_0_1_1"/>
<dbReference type="GeneID" id="19402201"/>
<dbReference type="Proteomes" id="UP000016935">
    <property type="component" value="Unassembled WGS sequence"/>
</dbReference>
<dbReference type="RefSeq" id="XP_008024914.1">
    <property type="nucleotide sequence ID" value="XM_008026723.1"/>
</dbReference>
<proteinExistence type="inferred from homology"/>
<name>R0IQB5_EXST2</name>
<dbReference type="Pfam" id="PF00400">
    <property type="entry name" value="WD40"/>
    <property type="match status" value="3"/>
</dbReference>
<dbReference type="InterPro" id="IPR015943">
    <property type="entry name" value="WD40/YVTN_repeat-like_dom_sf"/>
</dbReference>
<dbReference type="eggNOG" id="KOG0322">
    <property type="taxonomic scope" value="Eukaryota"/>
</dbReference>
<organism evidence="9 10">
    <name type="scientific">Exserohilum turcicum (strain 28A)</name>
    <name type="common">Northern leaf blight fungus</name>
    <name type="synonym">Setosphaeria turcica</name>
    <dbReference type="NCBI Taxonomy" id="671987"/>
    <lineage>
        <taxon>Eukaryota</taxon>
        <taxon>Fungi</taxon>
        <taxon>Dikarya</taxon>
        <taxon>Ascomycota</taxon>
        <taxon>Pezizomycotina</taxon>
        <taxon>Dothideomycetes</taxon>
        <taxon>Pleosporomycetidae</taxon>
        <taxon>Pleosporales</taxon>
        <taxon>Pleosporineae</taxon>
        <taxon>Pleosporaceae</taxon>
        <taxon>Exserohilum</taxon>
    </lineage>
</organism>
<feature type="compositionally biased region" description="Polar residues" evidence="8">
    <location>
        <begin position="278"/>
        <end position="290"/>
    </location>
</feature>
<sequence length="551" mass="60438">MAALPPALPTCILRGHASHVHCLHFARHNAHLLSGDAHGYVVCWRLATQRAVYVWKAHAGPVLAIAQWGYDRIITHGRDNCLRVWQLTPDARSTHALALPADADKLDAALPWLLHALPVNTLNFCAFAMCPQPRQTRSDPDPAPILIAVPGRDDKQIEVWQLPHELLQIVVPRVEAVETGMVMALKLARHPRSQKLLLFAGYEAGVTAAFTLPANHTRPSVDAAELVYLSQPHTQPILSLDASPDGDFYFTSSADARVAMHRLPDLTSDISDLHPYSPSCQGNSAEQATPSDKDPWRPTDNTPTKSPGGRPSEAIKVDSQTSDSSEPCLSFAKVPAKKPPHTPKPGGLASLLSSSYTSLPRTKPAQSTRPLVTVQPPYKTIDTKHAGQQSLRVRSDGRLIVTAGWDARIRIYSSKTLKEVAVLKWHKEGVYAVAFGQILTAEDLAKQEEEACFMAALNEAQKQSTRDSEAHDSSVQPLVHKLDTLLKVGGHDPTQAIREAKSDASFQQLLGQYKPDGRLQGRIKEREDETKMKHWVAAGAKDGKVSLWEVF</sequence>
<reference evidence="9 10" key="2">
    <citation type="journal article" date="2013" name="PLoS Genet.">
        <title>Comparative genome structure, secondary metabolite, and effector coding capacity across Cochliobolus pathogens.</title>
        <authorList>
            <person name="Condon B.J."/>
            <person name="Leng Y."/>
            <person name="Wu D."/>
            <person name="Bushley K.E."/>
            <person name="Ohm R.A."/>
            <person name="Otillar R."/>
            <person name="Martin J."/>
            <person name="Schackwitz W."/>
            <person name="Grimwood J."/>
            <person name="MohdZainudin N."/>
            <person name="Xue C."/>
            <person name="Wang R."/>
            <person name="Manning V.A."/>
            <person name="Dhillon B."/>
            <person name="Tu Z.J."/>
            <person name="Steffenson B.J."/>
            <person name="Salamov A."/>
            <person name="Sun H."/>
            <person name="Lowry S."/>
            <person name="LaButti K."/>
            <person name="Han J."/>
            <person name="Copeland A."/>
            <person name="Lindquist E."/>
            <person name="Barry K."/>
            <person name="Schmutz J."/>
            <person name="Baker S.E."/>
            <person name="Ciuffetti L.M."/>
            <person name="Grigoriev I.V."/>
            <person name="Zhong S."/>
            <person name="Turgeon B.G."/>
        </authorList>
    </citation>
    <scope>NUCLEOTIDE SEQUENCE [LARGE SCALE GENOMIC DNA]</scope>
    <source>
        <strain evidence="10">28A</strain>
    </source>
</reference>
<evidence type="ECO:0000256" key="8">
    <source>
        <dbReference type="SAM" id="MobiDB-lite"/>
    </source>
</evidence>
<comment type="subunit">
    <text evidence="5">Component of the ASTRA chromatin remodeling machinery complex.</text>
</comment>
<evidence type="ECO:0000256" key="7">
    <source>
        <dbReference type="PROSITE-ProRule" id="PRU00221"/>
    </source>
</evidence>
<dbReference type="InterPro" id="IPR019775">
    <property type="entry name" value="WD40_repeat_CS"/>
</dbReference>
<evidence type="ECO:0000256" key="4">
    <source>
        <dbReference type="ARBA" id="ARBA00037931"/>
    </source>
</evidence>
<protein>
    <recommendedName>
        <fullName evidence="6">ASTRA-associated protein 1</fullName>
    </recommendedName>
</protein>
<comment type="function">
    <text evidence="3">Component of the ASTRA complex involved in chromatin remodeling.</text>
</comment>
<evidence type="ECO:0000256" key="3">
    <source>
        <dbReference type="ARBA" id="ARBA00037338"/>
    </source>
</evidence>
<keyword evidence="2" id="KW-0677">Repeat</keyword>
<dbReference type="InterPro" id="IPR036322">
    <property type="entry name" value="WD40_repeat_dom_sf"/>
</dbReference>
<dbReference type="PANTHER" id="PTHR19854:SF1">
    <property type="entry name" value="GUANINE NUCLEOTIDE-BINDING PROTEIN SUBUNIT BETA-LIKE PROTEIN 1"/>
    <property type="match status" value="1"/>
</dbReference>
<dbReference type="AlphaFoldDB" id="R0IQB5"/>
<dbReference type="SUPFAM" id="SSF50978">
    <property type="entry name" value="WD40 repeat-like"/>
    <property type="match status" value="1"/>
</dbReference>
<feature type="compositionally biased region" description="Low complexity" evidence="8">
    <location>
        <begin position="348"/>
        <end position="359"/>
    </location>
</feature>
<gene>
    <name evidence="9" type="ORF">SETTUDRAFT_19440</name>
</gene>
<dbReference type="OrthoDB" id="7668193at2759"/>
<comment type="similarity">
    <text evidence="4">Belongs to the WD repeat ASA1 family.</text>
</comment>
<dbReference type="EMBL" id="KB908592">
    <property type="protein sequence ID" value="EOA86926.1"/>
    <property type="molecule type" value="Genomic_DNA"/>
</dbReference>
<dbReference type="PROSITE" id="PS00678">
    <property type="entry name" value="WD_REPEATS_1"/>
    <property type="match status" value="1"/>
</dbReference>
<dbReference type="Gene3D" id="2.130.10.10">
    <property type="entry name" value="YVTN repeat-like/Quinoprotein amine dehydrogenase"/>
    <property type="match status" value="2"/>
</dbReference>
<dbReference type="SMART" id="SM00320">
    <property type="entry name" value="WD40"/>
    <property type="match status" value="5"/>
</dbReference>
<evidence type="ECO:0000256" key="5">
    <source>
        <dbReference type="ARBA" id="ARBA00038749"/>
    </source>
</evidence>
<feature type="compositionally biased region" description="Polar residues" evidence="8">
    <location>
        <begin position="318"/>
        <end position="327"/>
    </location>
</feature>
<feature type="region of interest" description="Disordered" evidence="8">
    <location>
        <begin position="270"/>
        <end position="370"/>
    </location>
</feature>
<evidence type="ECO:0000256" key="1">
    <source>
        <dbReference type="ARBA" id="ARBA00022574"/>
    </source>
</evidence>
<keyword evidence="1 7" id="KW-0853">WD repeat</keyword>
<dbReference type="STRING" id="671987.R0IQB5"/>
<keyword evidence="10" id="KW-1185">Reference proteome</keyword>
<evidence type="ECO:0000313" key="9">
    <source>
        <dbReference type="EMBL" id="EOA86926.1"/>
    </source>
</evidence>
<evidence type="ECO:0000256" key="6">
    <source>
        <dbReference type="ARBA" id="ARBA00040563"/>
    </source>
</evidence>
<evidence type="ECO:0000313" key="10">
    <source>
        <dbReference type="Proteomes" id="UP000016935"/>
    </source>
</evidence>
<accession>R0IQB5</accession>
<dbReference type="PANTHER" id="PTHR19854">
    <property type="entry name" value="TRANSDUCIN BETA-LIKE 3"/>
    <property type="match status" value="1"/>
</dbReference>
<feature type="repeat" description="WD" evidence="7">
    <location>
        <begin position="13"/>
        <end position="54"/>
    </location>
</feature>
<dbReference type="InterPro" id="IPR001680">
    <property type="entry name" value="WD40_rpt"/>
</dbReference>
<evidence type="ECO:0000256" key="2">
    <source>
        <dbReference type="ARBA" id="ARBA00022737"/>
    </source>
</evidence>